<organism evidence="1 2">
    <name type="scientific">Candidatus Argoarchaeum ethanivorans</name>
    <dbReference type="NCBI Taxonomy" id="2608793"/>
    <lineage>
        <taxon>Archaea</taxon>
        <taxon>Methanobacteriati</taxon>
        <taxon>Methanobacteriota</taxon>
        <taxon>Stenosarchaea group</taxon>
        <taxon>Methanomicrobia</taxon>
        <taxon>Methanosarcinales</taxon>
        <taxon>Methanosarcinales incertae sedis</taxon>
        <taxon>GOM Arc I cluster</taxon>
        <taxon>Candidatus Argoarchaeum</taxon>
    </lineage>
</organism>
<accession>A0A811TCE8</accession>
<dbReference type="SUPFAM" id="SSF46689">
    <property type="entry name" value="Homeodomain-like"/>
    <property type="match status" value="1"/>
</dbReference>
<evidence type="ECO:0000313" key="1">
    <source>
        <dbReference type="EMBL" id="CAD6493420.1"/>
    </source>
</evidence>
<sequence>MFESRIRIDLEVRHGKPVIKGTRVPVDIILGSLAGGMVAEAIAKEYGTQKEDVLAAIEYAAKIVASEEIRIYA</sequence>
<evidence type="ECO:0008006" key="3">
    <source>
        <dbReference type="Google" id="ProtNLM"/>
    </source>
</evidence>
<comment type="caution">
    <text evidence="1">The sequence shown here is derived from an EMBL/GenBank/DDBJ whole genome shotgun (WGS) entry which is preliminary data.</text>
</comment>
<gene>
    <name evidence="1" type="ORF">LAKADJCE_00501</name>
</gene>
<evidence type="ECO:0000313" key="2">
    <source>
        <dbReference type="Proteomes" id="UP000612009"/>
    </source>
</evidence>
<reference evidence="1" key="1">
    <citation type="submission" date="2020-10" db="EMBL/GenBank/DDBJ databases">
        <authorList>
            <person name="Hahn C.J."/>
            <person name="Laso-Perez R."/>
            <person name="Vulcano F."/>
            <person name="Vaziourakis K.-M."/>
            <person name="Stokke R."/>
            <person name="Steen I.H."/>
            <person name="Teske A."/>
            <person name="Boetius A."/>
            <person name="Liebeke M."/>
            <person name="Amann R."/>
            <person name="Knittel K."/>
        </authorList>
    </citation>
    <scope>NUCLEOTIDE SEQUENCE</scope>
    <source>
        <strain evidence="1">Gfbio:e3339647-f889-4370-9287-4fb5cb688e4c:AG392J18_GoMArc1</strain>
    </source>
</reference>
<dbReference type="AlphaFoldDB" id="A0A811TCE8"/>
<name>A0A811TCE8_9EURY</name>
<dbReference type="Gene3D" id="1.10.10.10">
    <property type="entry name" value="Winged helix-like DNA-binding domain superfamily/Winged helix DNA-binding domain"/>
    <property type="match status" value="1"/>
</dbReference>
<dbReference type="Pfam" id="PF04255">
    <property type="entry name" value="DUF433"/>
    <property type="match status" value="1"/>
</dbReference>
<dbReference type="InterPro" id="IPR007367">
    <property type="entry name" value="DUF433"/>
</dbReference>
<dbReference type="Proteomes" id="UP000612009">
    <property type="component" value="Unassembled WGS sequence"/>
</dbReference>
<protein>
    <recommendedName>
        <fullName evidence="3">Antitoxin</fullName>
    </recommendedName>
</protein>
<proteinExistence type="predicted"/>
<dbReference type="InterPro" id="IPR036388">
    <property type="entry name" value="WH-like_DNA-bd_sf"/>
</dbReference>
<dbReference type="EMBL" id="CAJHIR010000026">
    <property type="protein sequence ID" value="CAD6493420.1"/>
    <property type="molecule type" value="Genomic_DNA"/>
</dbReference>
<dbReference type="PANTHER" id="PTHR34849">
    <property type="entry name" value="SSL5025 PROTEIN"/>
    <property type="match status" value="1"/>
</dbReference>
<dbReference type="InterPro" id="IPR009057">
    <property type="entry name" value="Homeodomain-like_sf"/>
</dbReference>
<dbReference type="PANTHER" id="PTHR34849:SF3">
    <property type="entry name" value="SSR2962 PROTEIN"/>
    <property type="match status" value="1"/>
</dbReference>